<evidence type="ECO:0000313" key="4">
    <source>
        <dbReference type="EMBL" id="MDD7968687.1"/>
    </source>
</evidence>
<dbReference type="InterPro" id="IPR036856">
    <property type="entry name" value="Ald_Oxase/Xan_DH_a/b_sf"/>
</dbReference>
<dbReference type="InterPro" id="IPR008274">
    <property type="entry name" value="AldOxase/xan_DH_MoCoBD1"/>
</dbReference>
<dbReference type="EMBL" id="JAQZAO010000014">
    <property type="protein sequence ID" value="MDD7968687.1"/>
    <property type="molecule type" value="Genomic_DNA"/>
</dbReference>
<evidence type="ECO:0000256" key="2">
    <source>
        <dbReference type="ARBA" id="ARBA00023002"/>
    </source>
</evidence>
<dbReference type="RefSeq" id="WP_274203216.1">
    <property type="nucleotide sequence ID" value="NZ_JAQZAO010000014.1"/>
</dbReference>
<dbReference type="Proteomes" id="UP001300763">
    <property type="component" value="Unassembled WGS sequence"/>
</dbReference>
<dbReference type="SUPFAM" id="SSF56003">
    <property type="entry name" value="Molybdenum cofactor-binding domain"/>
    <property type="match status" value="1"/>
</dbReference>
<dbReference type="InterPro" id="IPR016208">
    <property type="entry name" value="Ald_Oxase/xanthine_DH-like"/>
</dbReference>
<name>A0ABT5T392_9PSEU</name>
<evidence type="ECO:0000256" key="1">
    <source>
        <dbReference type="ARBA" id="ARBA00022505"/>
    </source>
</evidence>
<dbReference type="SUPFAM" id="SSF54665">
    <property type="entry name" value="CO dehydrogenase molybdoprotein N-domain-like"/>
    <property type="match status" value="1"/>
</dbReference>
<dbReference type="InterPro" id="IPR046867">
    <property type="entry name" value="AldOxase/xan_DH_MoCoBD2"/>
</dbReference>
<organism evidence="4 5">
    <name type="scientific">Actinomycetospora lemnae</name>
    <dbReference type="NCBI Taxonomy" id="3019891"/>
    <lineage>
        <taxon>Bacteria</taxon>
        <taxon>Bacillati</taxon>
        <taxon>Actinomycetota</taxon>
        <taxon>Actinomycetes</taxon>
        <taxon>Pseudonocardiales</taxon>
        <taxon>Pseudonocardiaceae</taxon>
        <taxon>Actinomycetospora</taxon>
    </lineage>
</organism>
<dbReference type="InterPro" id="IPR037165">
    <property type="entry name" value="AldOxase/xan_DH_Mopterin-bd_sf"/>
</dbReference>
<gene>
    <name evidence="4" type="ORF">PGB27_25350</name>
</gene>
<proteinExistence type="predicted"/>
<evidence type="ECO:0000259" key="3">
    <source>
        <dbReference type="SMART" id="SM01008"/>
    </source>
</evidence>
<dbReference type="PANTHER" id="PTHR11908:SF132">
    <property type="entry name" value="ALDEHYDE OXIDASE 1-RELATED"/>
    <property type="match status" value="1"/>
</dbReference>
<protein>
    <submittedName>
        <fullName evidence="4">Xanthine dehydrogenase family protein molybdopterin-binding subunit</fullName>
    </submittedName>
</protein>
<dbReference type="InterPro" id="IPR000674">
    <property type="entry name" value="Ald_Oxase/Xan_DH_a/b"/>
</dbReference>
<sequence length="737" mass="76815">MTLARVEDRRLVTGRGRFVADLVEPGCLEAAFVRPRVAHADLAGLDVTVARSMPGVHAVLTADDLGGVDDVPALFGGDDLPPWRPLVVDRVRHAGEPVACVVADDRHRAEDAAGAVVPDLRELPGRPDAATALAADAPLYDGHRDVVLDQELGEPVAEATWADAAVVVETDLRQQLLAPTSLEARAILVRPEPGGLTVWCSHQYPHALRDGLAAALGLDTGAVRVVVPDVGGAFGGKSPTFPEYVVVAVAAQRLRRPVRWVEDRTEALWAATRGRGQAQRLRMAADAEGRITAIDLHVDAAIGAHPVGAGIPVQTGLAASGAYAVPEVHARIRAVLTTTAPTFAYRGAGRPEAAYAVERGVDLLARRLGLDAVELRRRNLVRDFPHDTPTGRRYDSGDYAAALDRALELLEPDTWRAEQARRRDEGGRPLGVGVACYVERSGGEPGILEEYAVVEARGDGGFVAGVGTSSTGQSHETVFPALVAGVLGVAPDRVRLVEGDTAAVPEGHGSFASRSLQMGGAALHGAAGALVVAARERAAADWGVDVAHVGWDGGTLRSGERETSVAALAPLCAEHRFSSPPAFPYGVYGAVVEIDPELGSVDVLRLVAVDDYGTVVDHGVVHGQTLGSLTQGLGQALYEDVPLDADGVPRLEQGLLDYLLPTAAEIPPLRLDETAVPAPDNPLGAKGAGEAGCIGVPPAVVNAVADALDGVPGADPSLLAMPLTPATVWNALWGGAR</sequence>
<keyword evidence="1" id="KW-0500">Molybdenum</keyword>
<keyword evidence="2" id="KW-0560">Oxidoreductase</keyword>
<reference evidence="4 5" key="1">
    <citation type="submission" date="2023-02" db="EMBL/GenBank/DDBJ databases">
        <title>Genome sequencing required for Actinomycetospora new species description.</title>
        <authorList>
            <person name="Saimee Y."/>
            <person name="Duangmal K."/>
        </authorList>
    </citation>
    <scope>NUCLEOTIDE SEQUENCE [LARGE SCALE GENOMIC DNA]</scope>
    <source>
        <strain evidence="4 5">DW7H6</strain>
    </source>
</reference>
<dbReference type="PANTHER" id="PTHR11908">
    <property type="entry name" value="XANTHINE DEHYDROGENASE"/>
    <property type="match status" value="1"/>
</dbReference>
<dbReference type="SMART" id="SM01008">
    <property type="entry name" value="Ald_Xan_dh_C"/>
    <property type="match status" value="1"/>
</dbReference>
<dbReference type="Pfam" id="PF01315">
    <property type="entry name" value="Ald_Xan_dh_C"/>
    <property type="match status" value="1"/>
</dbReference>
<evidence type="ECO:0000313" key="5">
    <source>
        <dbReference type="Proteomes" id="UP001300763"/>
    </source>
</evidence>
<feature type="domain" description="Aldehyde oxidase/xanthine dehydrogenase a/b hammerhead" evidence="3">
    <location>
        <begin position="13"/>
        <end position="124"/>
    </location>
</feature>
<comment type="caution">
    <text evidence="4">The sequence shown here is derived from an EMBL/GenBank/DDBJ whole genome shotgun (WGS) entry which is preliminary data.</text>
</comment>
<dbReference type="Pfam" id="PF20256">
    <property type="entry name" value="MoCoBD_2"/>
    <property type="match status" value="1"/>
</dbReference>
<dbReference type="Gene3D" id="3.90.1170.50">
    <property type="entry name" value="Aldehyde oxidase/xanthine dehydrogenase, a/b hammerhead"/>
    <property type="match status" value="1"/>
</dbReference>
<keyword evidence="5" id="KW-1185">Reference proteome</keyword>
<dbReference type="Gene3D" id="3.30.365.10">
    <property type="entry name" value="Aldehyde oxidase/xanthine dehydrogenase, molybdopterin binding domain"/>
    <property type="match status" value="4"/>
</dbReference>
<dbReference type="Pfam" id="PF02738">
    <property type="entry name" value="MoCoBD_1"/>
    <property type="match status" value="1"/>
</dbReference>
<accession>A0ABT5T392</accession>